<sequence length="281" mass="31814">MPFLIAVLDVTRHWGLNYQVPPITVLNNYLDVVHRGRGSVSTEPLGPSFLATGNKASWTPDKDWVKIGVARQMMTGEQKKIPRGEGSHYELLTYLPLWTLFAGNCFSSSGCISREPSPHSPHIVSSHFPTRRVRRDFEGKGVIPAETRFPQPFVGSQKRCVHDTYYATHLEIRSRLLTEKRKRRRKGRFHDTNGRAPSRAQPRFGVPSTAAAPLSILPWQARKRQRGCACIHIENRGTREGVSCEVPRFRGSFPRILQIAGVFPIPRRHNTEGNSIFDEGR</sequence>
<gene>
    <name evidence="2" type="ORF">BDZ83DRAFT_176865</name>
</gene>
<dbReference type="GeneID" id="85385398"/>
<dbReference type="Proteomes" id="UP001244207">
    <property type="component" value="Unassembled WGS sequence"/>
</dbReference>
<proteinExistence type="predicted"/>
<dbReference type="RefSeq" id="XP_060367862.1">
    <property type="nucleotide sequence ID" value="XM_060501499.1"/>
</dbReference>
<evidence type="ECO:0000256" key="1">
    <source>
        <dbReference type="SAM" id="MobiDB-lite"/>
    </source>
</evidence>
<dbReference type="AlphaFoldDB" id="A0AAD8US49"/>
<dbReference type="EMBL" id="JAHMHS010000021">
    <property type="protein sequence ID" value="KAK1727807.1"/>
    <property type="molecule type" value="Genomic_DNA"/>
</dbReference>
<keyword evidence="3" id="KW-1185">Reference proteome</keyword>
<reference evidence="2" key="1">
    <citation type="submission" date="2021-12" db="EMBL/GenBank/DDBJ databases">
        <title>Comparative genomics, transcriptomics and evolutionary studies reveal genomic signatures of adaptation to plant cell wall in hemibiotrophic fungi.</title>
        <authorList>
            <consortium name="DOE Joint Genome Institute"/>
            <person name="Baroncelli R."/>
            <person name="Diaz J.F."/>
            <person name="Benocci T."/>
            <person name="Peng M."/>
            <person name="Battaglia E."/>
            <person name="Haridas S."/>
            <person name="Andreopoulos W."/>
            <person name="Labutti K."/>
            <person name="Pangilinan J."/>
            <person name="Floch G.L."/>
            <person name="Makela M.R."/>
            <person name="Henrissat B."/>
            <person name="Grigoriev I.V."/>
            <person name="Crouch J.A."/>
            <person name="De Vries R.P."/>
            <person name="Sukno S.A."/>
            <person name="Thon M.R."/>
        </authorList>
    </citation>
    <scope>NUCLEOTIDE SEQUENCE</scope>
    <source>
        <strain evidence="2">CBS 112980</strain>
    </source>
</reference>
<accession>A0AAD8US49</accession>
<organism evidence="2 3">
    <name type="scientific">Glomerella acutata</name>
    <name type="common">Colletotrichum acutatum</name>
    <dbReference type="NCBI Taxonomy" id="27357"/>
    <lineage>
        <taxon>Eukaryota</taxon>
        <taxon>Fungi</taxon>
        <taxon>Dikarya</taxon>
        <taxon>Ascomycota</taxon>
        <taxon>Pezizomycotina</taxon>
        <taxon>Sordariomycetes</taxon>
        <taxon>Hypocreomycetidae</taxon>
        <taxon>Glomerellales</taxon>
        <taxon>Glomerellaceae</taxon>
        <taxon>Colletotrichum</taxon>
        <taxon>Colletotrichum acutatum species complex</taxon>
    </lineage>
</organism>
<name>A0AAD8US49_GLOAC</name>
<evidence type="ECO:0000313" key="3">
    <source>
        <dbReference type="Proteomes" id="UP001244207"/>
    </source>
</evidence>
<evidence type="ECO:0000313" key="2">
    <source>
        <dbReference type="EMBL" id="KAK1727807.1"/>
    </source>
</evidence>
<feature type="region of interest" description="Disordered" evidence="1">
    <location>
        <begin position="181"/>
        <end position="206"/>
    </location>
</feature>
<protein>
    <submittedName>
        <fullName evidence="2">Uncharacterized protein</fullName>
    </submittedName>
</protein>
<comment type="caution">
    <text evidence="2">The sequence shown here is derived from an EMBL/GenBank/DDBJ whole genome shotgun (WGS) entry which is preliminary data.</text>
</comment>